<keyword evidence="2" id="KW-1185">Reference proteome</keyword>
<evidence type="ECO:0000313" key="1">
    <source>
        <dbReference type="EMBL" id="TDR30268.1"/>
    </source>
</evidence>
<proteinExistence type="predicted"/>
<dbReference type="EMBL" id="SNZF01000047">
    <property type="protein sequence ID" value="TDR30268.1"/>
    <property type="molecule type" value="Genomic_DNA"/>
</dbReference>
<evidence type="ECO:0000313" key="2">
    <source>
        <dbReference type="Proteomes" id="UP000294958"/>
    </source>
</evidence>
<reference evidence="1 2" key="1">
    <citation type="submission" date="2019-03" db="EMBL/GenBank/DDBJ databases">
        <title>Genomic Encyclopedia of Type Strains, Phase IV (KMG-IV): sequencing the most valuable type-strain genomes for metagenomic binning, comparative biology and taxonomic classification.</title>
        <authorList>
            <person name="Goeker M."/>
        </authorList>
    </citation>
    <scope>NUCLEOTIDE SEQUENCE [LARGE SCALE GENOMIC DNA]</scope>
    <source>
        <strain evidence="1 2">DSM 11603</strain>
    </source>
</reference>
<organism evidence="1 2">
    <name type="scientific">Aquamicrobium defluvii</name>
    <dbReference type="NCBI Taxonomy" id="69279"/>
    <lineage>
        <taxon>Bacteria</taxon>
        <taxon>Pseudomonadati</taxon>
        <taxon>Pseudomonadota</taxon>
        <taxon>Alphaproteobacteria</taxon>
        <taxon>Hyphomicrobiales</taxon>
        <taxon>Phyllobacteriaceae</taxon>
        <taxon>Aquamicrobium</taxon>
    </lineage>
</organism>
<dbReference type="AlphaFoldDB" id="A0A4R6Y4W6"/>
<dbReference type="Proteomes" id="UP000294958">
    <property type="component" value="Unassembled WGS sequence"/>
</dbReference>
<sequence>MTLAGLKAKAEEVRPTRPDLILQARLPLRSGLIGSASVAFLSG</sequence>
<protein>
    <submittedName>
        <fullName evidence="1">Uncharacterized protein</fullName>
    </submittedName>
</protein>
<comment type="caution">
    <text evidence="1">The sequence shown here is derived from an EMBL/GenBank/DDBJ whole genome shotgun (WGS) entry which is preliminary data.</text>
</comment>
<accession>A0A4R6Y4W6</accession>
<gene>
    <name evidence="1" type="ORF">DES43_14714</name>
</gene>
<name>A0A4R6Y4W6_9HYPH</name>